<comment type="caution">
    <text evidence="3">The sequence shown here is derived from an EMBL/GenBank/DDBJ whole genome shotgun (WGS) entry which is preliminary data.</text>
</comment>
<sequence length="279" mass="30859">MIRPLLPRSRQCLRALRRSLHSVPDINPTFRDGVPGLLSPAGFDIAWTQYQSLMVDKLNNLVAGGVNESMKTKDVAIKHARDPNSAPIFNYASMAFNNHFFFEALSPVPTVMPESLQVELEQSFGSIETLRREFVATASAMFGPGFVWLMRDRRGKYTLMCTYLAGSPLSGAHYRQQPVDMNTEDGTVPESIRKVSRGDPVNTVGSHGPHSEKILAPGGIDITPVLCVNMWEHVYLADYGVGAGGVGGKKAFVESWWHTVDWAKVTDRANPVSHSPRFM</sequence>
<dbReference type="PANTHER" id="PTHR43595">
    <property type="entry name" value="37S RIBOSOMAL PROTEIN S26, MITOCHONDRIAL"/>
    <property type="match status" value="1"/>
</dbReference>
<name>A0A218ZHJ2_9HELO</name>
<dbReference type="InterPro" id="IPR036324">
    <property type="entry name" value="Mn/Fe_SOD_N_sf"/>
</dbReference>
<dbReference type="PANTHER" id="PTHR43595:SF2">
    <property type="entry name" value="SMALL RIBOSOMAL SUBUNIT PROTEIN MS42"/>
    <property type="match status" value="1"/>
</dbReference>
<dbReference type="InterPro" id="IPR036314">
    <property type="entry name" value="SOD_C_sf"/>
</dbReference>
<dbReference type="Proteomes" id="UP000242519">
    <property type="component" value="Unassembled WGS sequence"/>
</dbReference>
<organism evidence="3 4">
    <name type="scientific">Diplocarpon coronariae</name>
    <dbReference type="NCBI Taxonomy" id="2795749"/>
    <lineage>
        <taxon>Eukaryota</taxon>
        <taxon>Fungi</taxon>
        <taxon>Dikarya</taxon>
        <taxon>Ascomycota</taxon>
        <taxon>Pezizomycotina</taxon>
        <taxon>Leotiomycetes</taxon>
        <taxon>Helotiales</taxon>
        <taxon>Drepanopezizaceae</taxon>
        <taxon>Diplocarpon</taxon>
    </lineage>
</organism>
<dbReference type="EMBL" id="MZNU01000003">
    <property type="protein sequence ID" value="OWP07517.1"/>
    <property type="molecule type" value="Genomic_DNA"/>
</dbReference>
<feature type="domain" description="Manganese/iron superoxide dismutase C-terminal" evidence="2">
    <location>
        <begin position="222"/>
        <end position="268"/>
    </location>
</feature>
<dbReference type="AlphaFoldDB" id="A0A218ZHJ2"/>
<dbReference type="OrthoDB" id="275227at2759"/>
<protein>
    <recommendedName>
        <fullName evidence="2">Manganese/iron superoxide dismutase C-terminal domain-containing protein</fullName>
    </recommendedName>
</protein>
<proteinExistence type="predicted"/>
<keyword evidence="4" id="KW-1185">Reference proteome</keyword>
<gene>
    <name evidence="3" type="ORF">B2J93_8969</name>
</gene>
<dbReference type="SUPFAM" id="SSF54719">
    <property type="entry name" value="Fe,Mn superoxide dismutase (SOD), C-terminal domain"/>
    <property type="match status" value="1"/>
</dbReference>
<comment type="function">
    <text evidence="1">Component of the mitochondrial ribosome (mitoribosome), a dedicated translation machinery responsible for the synthesis of mitochondrial genome-encoded proteins, including at least some of the essential transmembrane subunits of the mitochondrial respiratory chain. The mitoribosomes are attached to the mitochondrial inner membrane and translation products are cotranslationally integrated into the membrane.</text>
</comment>
<reference evidence="3 4" key="1">
    <citation type="submission" date="2017-04" db="EMBL/GenBank/DDBJ databases">
        <title>Draft genome sequence of Marssonina coronaria NL1: causal agent of apple blotch.</title>
        <authorList>
            <person name="Cheng Q."/>
        </authorList>
    </citation>
    <scope>NUCLEOTIDE SEQUENCE [LARGE SCALE GENOMIC DNA]</scope>
    <source>
        <strain evidence="3 4">NL1</strain>
    </source>
</reference>
<dbReference type="GO" id="GO:0005737">
    <property type="term" value="C:cytoplasm"/>
    <property type="evidence" value="ECO:0007669"/>
    <property type="project" value="TreeGrafter"/>
</dbReference>
<dbReference type="GO" id="GO:0046872">
    <property type="term" value="F:metal ion binding"/>
    <property type="evidence" value="ECO:0007669"/>
    <property type="project" value="InterPro"/>
</dbReference>
<accession>A0A218ZHJ2</accession>
<evidence type="ECO:0000259" key="2">
    <source>
        <dbReference type="Pfam" id="PF02777"/>
    </source>
</evidence>
<dbReference type="STRING" id="503106.A0A218ZHJ2"/>
<dbReference type="SUPFAM" id="SSF46609">
    <property type="entry name" value="Fe,Mn superoxide dismutase (SOD), N-terminal domain"/>
    <property type="match status" value="1"/>
</dbReference>
<feature type="domain" description="Manganese/iron superoxide dismutase C-terminal" evidence="2">
    <location>
        <begin position="115"/>
        <end position="171"/>
    </location>
</feature>
<dbReference type="FunCoup" id="A0A218ZHJ2">
    <property type="interactions" value="104"/>
</dbReference>
<dbReference type="InParanoid" id="A0A218ZHJ2"/>
<dbReference type="Gene3D" id="3.55.40.20">
    <property type="entry name" value="Iron/manganese superoxide dismutase, C-terminal domain"/>
    <property type="match status" value="1"/>
</dbReference>
<evidence type="ECO:0000313" key="3">
    <source>
        <dbReference type="EMBL" id="OWP07517.1"/>
    </source>
</evidence>
<dbReference type="GO" id="GO:0004784">
    <property type="term" value="F:superoxide dismutase activity"/>
    <property type="evidence" value="ECO:0007669"/>
    <property type="project" value="InterPro"/>
</dbReference>
<dbReference type="Pfam" id="PF02777">
    <property type="entry name" value="Sod_Fe_C"/>
    <property type="match status" value="2"/>
</dbReference>
<evidence type="ECO:0000313" key="4">
    <source>
        <dbReference type="Proteomes" id="UP000242519"/>
    </source>
</evidence>
<evidence type="ECO:0000256" key="1">
    <source>
        <dbReference type="ARBA" id="ARBA00037226"/>
    </source>
</evidence>
<dbReference type="InterPro" id="IPR019832">
    <property type="entry name" value="Mn/Fe_SOD_C"/>
</dbReference>